<evidence type="ECO:0000313" key="3">
    <source>
        <dbReference type="Proteomes" id="UP001066276"/>
    </source>
</evidence>
<name>A0AAV7WGN3_PLEWA</name>
<evidence type="ECO:0000313" key="2">
    <source>
        <dbReference type="EMBL" id="KAJ1211733.1"/>
    </source>
</evidence>
<proteinExistence type="predicted"/>
<gene>
    <name evidence="2" type="ORF">NDU88_007089</name>
</gene>
<accession>A0AAV7WGN3</accession>
<keyword evidence="3" id="KW-1185">Reference proteome</keyword>
<organism evidence="2 3">
    <name type="scientific">Pleurodeles waltl</name>
    <name type="common">Iberian ribbed newt</name>
    <dbReference type="NCBI Taxonomy" id="8319"/>
    <lineage>
        <taxon>Eukaryota</taxon>
        <taxon>Metazoa</taxon>
        <taxon>Chordata</taxon>
        <taxon>Craniata</taxon>
        <taxon>Vertebrata</taxon>
        <taxon>Euteleostomi</taxon>
        <taxon>Amphibia</taxon>
        <taxon>Batrachia</taxon>
        <taxon>Caudata</taxon>
        <taxon>Salamandroidea</taxon>
        <taxon>Salamandridae</taxon>
        <taxon>Pleurodelinae</taxon>
        <taxon>Pleurodeles</taxon>
    </lineage>
</organism>
<sequence length="185" mass="21057">MGTSLISWFHKRDLAVFLDPNEILSVRLKEGWVVKKKVMVSKVGNVTKRLAMQQKEFDCEKQFPEVFLEELEHLKNYVHCIKRRSGAIPKGRLCVGENFGKENVELEDEFGVESVVCVVSDGIVQEDEWRKEQGNDTKLQETDPMDKASVQWNRRARNSISVGRGHAPTEQLGADLGVLTNQTSR</sequence>
<dbReference type="Proteomes" id="UP001066276">
    <property type="component" value="Chromosome 1_2"/>
</dbReference>
<evidence type="ECO:0000256" key="1">
    <source>
        <dbReference type="SAM" id="MobiDB-lite"/>
    </source>
</evidence>
<protein>
    <submittedName>
        <fullName evidence="2">Uncharacterized protein</fullName>
    </submittedName>
</protein>
<feature type="region of interest" description="Disordered" evidence="1">
    <location>
        <begin position="160"/>
        <end position="185"/>
    </location>
</feature>
<comment type="caution">
    <text evidence="2">The sequence shown here is derived from an EMBL/GenBank/DDBJ whole genome shotgun (WGS) entry which is preliminary data.</text>
</comment>
<dbReference type="AlphaFoldDB" id="A0AAV7WGN3"/>
<dbReference type="EMBL" id="JANPWB010000002">
    <property type="protein sequence ID" value="KAJ1211733.1"/>
    <property type="molecule type" value="Genomic_DNA"/>
</dbReference>
<reference evidence="2" key="1">
    <citation type="journal article" date="2022" name="bioRxiv">
        <title>Sequencing and chromosome-scale assembly of the giantPleurodeles waltlgenome.</title>
        <authorList>
            <person name="Brown T."/>
            <person name="Elewa A."/>
            <person name="Iarovenko S."/>
            <person name="Subramanian E."/>
            <person name="Araus A.J."/>
            <person name="Petzold A."/>
            <person name="Susuki M."/>
            <person name="Suzuki K.-i.T."/>
            <person name="Hayashi T."/>
            <person name="Toyoda A."/>
            <person name="Oliveira C."/>
            <person name="Osipova E."/>
            <person name="Leigh N.D."/>
            <person name="Simon A."/>
            <person name="Yun M.H."/>
        </authorList>
    </citation>
    <scope>NUCLEOTIDE SEQUENCE</scope>
    <source>
        <strain evidence="2">20211129_DDA</strain>
        <tissue evidence="2">Liver</tissue>
    </source>
</reference>